<dbReference type="PANTHER" id="PTHR44757">
    <property type="entry name" value="DIGUANYLATE CYCLASE DGCP"/>
    <property type="match status" value="1"/>
</dbReference>
<feature type="domain" description="ANTAR" evidence="2">
    <location>
        <begin position="237"/>
        <end position="298"/>
    </location>
</feature>
<dbReference type="PANTHER" id="PTHR44757:SF2">
    <property type="entry name" value="BIOFILM ARCHITECTURE MAINTENANCE PROTEIN MBAA"/>
    <property type="match status" value="1"/>
</dbReference>
<dbReference type="GO" id="GO:0003723">
    <property type="term" value="F:RNA binding"/>
    <property type="evidence" value="ECO:0007669"/>
    <property type="project" value="InterPro"/>
</dbReference>
<evidence type="ECO:0000259" key="1">
    <source>
        <dbReference type="PROSITE" id="PS50112"/>
    </source>
</evidence>
<feature type="domain" description="PAS" evidence="1">
    <location>
        <begin position="15"/>
        <end position="77"/>
    </location>
</feature>
<dbReference type="InterPro" id="IPR035965">
    <property type="entry name" value="PAS-like_dom_sf"/>
</dbReference>
<dbReference type="InterPro" id="IPR013767">
    <property type="entry name" value="PAS_fold"/>
</dbReference>
<organism evidence="3 4">
    <name type="scientific">Nocardioides ginsengisegetis</name>
    <dbReference type="NCBI Taxonomy" id="661491"/>
    <lineage>
        <taxon>Bacteria</taxon>
        <taxon>Bacillati</taxon>
        <taxon>Actinomycetota</taxon>
        <taxon>Actinomycetes</taxon>
        <taxon>Propionibacteriales</taxon>
        <taxon>Nocardioidaceae</taxon>
        <taxon>Nocardioides</taxon>
    </lineage>
</organism>
<comment type="caution">
    <text evidence="3">The sequence shown here is derived from an EMBL/GenBank/DDBJ whole genome shotgun (WGS) entry which is preliminary data.</text>
</comment>
<accession>A0A7W3P7X1</accession>
<dbReference type="Pfam" id="PF13426">
    <property type="entry name" value="PAS_9"/>
    <property type="match status" value="1"/>
</dbReference>
<reference evidence="3 4" key="1">
    <citation type="submission" date="2020-07" db="EMBL/GenBank/DDBJ databases">
        <title>Sequencing the genomes of 1000 actinobacteria strains.</title>
        <authorList>
            <person name="Klenk H.-P."/>
        </authorList>
    </citation>
    <scope>NUCLEOTIDE SEQUENCE [LARGE SCALE GENOMIC DNA]</scope>
    <source>
        <strain evidence="3 4">DSM 21349</strain>
    </source>
</reference>
<dbReference type="CDD" id="cd00130">
    <property type="entry name" value="PAS"/>
    <property type="match status" value="2"/>
</dbReference>
<dbReference type="NCBIfam" id="TIGR00229">
    <property type="entry name" value="sensory_box"/>
    <property type="match status" value="2"/>
</dbReference>
<dbReference type="PROSITE" id="PS50112">
    <property type="entry name" value="PAS"/>
    <property type="match status" value="2"/>
</dbReference>
<dbReference type="Pfam" id="PF03861">
    <property type="entry name" value="ANTAR"/>
    <property type="match status" value="1"/>
</dbReference>
<dbReference type="RefSeq" id="WP_182535768.1">
    <property type="nucleotide sequence ID" value="NZ_JACGXA010000001.1"/>
</dbReference>
<dbReference type="Gene3D" id="1.10.10.10">
    <property type="entry name" value="Winged helix-like DNA-binding domain superfamily/Winged helix DNA-binding domain"/>
    <property type="match status" value="1"/>
</dbReference>
<dbReference type="SUPFAM" id="SSF52172">
    <property type="entry name" value="CheY-like"/>
    <property type="match status" value="1"/>
</dbReference>
<protein>
    <submittedName>
        <fullName evidence="3">PAS domain S-box-containing protein</fullName>
    </submittedName>
</protein>
<dbReference type="AlphaFoldDB" id="A0A7W3P7X1"/>
<proteinExistence type="predicted"/>
<dbReference type="InterPro" id="IPR011006">
    <property type="entry name" value="CheY-like_superfamily"/>
</dbReference>
<name>A0A7W3P7X1_9ACTN</name>
<dbReference type="SMART" id="SM00091">
    <property type="entry name" value="PAS"/>
    <property type="match status" value="2"/>
</dbReference>
<dbReference type="SMART" id="SM01012">
    <property type="entry name" value="ANTAR"/>
    <property type="match status" value="1"/>
</dbReference>
<dbReference type="GO" id="GO:0006355">
    <property type="term" value="P:regulation of DNA-templated transcription"/>
    <property type="evidence" value="ECO:0007669"/>
    <property type="project" value="InterPro"/>
</dbReference>
<sequence>MGQGGGRMITGDEQLAALGQAVITTDPLGVVVAWNPAAEQLYGWTAEEAIGKNIAELCVPDVAQETAADIMAALRDGTSWSGGFPVRRKDGSMFPALVTDAGIYRDGEVVGVVGVSTNLGTALRPLLERSTDAALVLRSDAVITYASPAVGQLFGWDQDTLVGSSVVPLLHAEDRPALARLLGNVVTHPGAHPAVDVRVMAFDDWRWAEAALTNLLDDPFVRGVVCNLRASPARAAQEQAETRAEQLETALRSRLAIEQAKGYVAAQLGIDPEASYPLLRGYARSHHLALREVCRRVVAGELTLDQ</sequence>
<dbReference type="Pfam" id="PF00989">
    <property type="entry name" value="PAS"/>
    <property type="match status" value="1"/>
</dbReference>
<evidence type="ECO:0000259" key="2">
    <source>
        <dbReference type="PROSITE" id="PS50921"/>
    </source>
</evidence>
<dbReference type="InterPro" id="IPR052155">
    <property type="entry name" value="Biofilm_reg_signaling"/>
</dbReference>
<dbReference type="SUPFAM" id="SSF55785">
    <property type="entry name" value="PYP-like sensor domain (PAS domain)"/>
    <property type="match status" value="2"/>
</dbReference>
<gene>
    <name evidence="3" type="ORF">FB382_000052</name>
</gene>
<dbReference type="PROSITE" id="PS50921">
    <property type="entry name" value="ANTAR"/>
    <property type="match status" value="1"/>
</dbReference>
<keyword evidence="4" id="KW-1185">Reference proteome</keyword>
<evidence type="ECO:0000313" key="3">
    <source>
        <dbReference type="EMBL" id="MBA8801761.1"/>
    </source>
</evidence>
<evidence type="ECO:0000313" key="4">
    <source>
        <dbReference type="Proteomes" id="UP000580910"/>
    </source>
</evidence>
<dbReference type="EMBL" id="JACGXA010000001">
    <property type="protein sequence ID" value="MBA8801761.1"/>
    <property type="molecule type" value="Genomic_DNA"/>
</dbReference>
<dbReference type="InterPro" id="IPR000014">
    <property type="entry name" value="PAS"/>
</dbReference>
<dbReference type="InterPro" id="IPR005561">
    <property type="entry name" value="ANTAR"/>
</dbReference>
<dbReference type="Gene3D" id="3.30.450.20">
    <property type="entry name" value="PAS domain"/>
    <property type="match status" value="2"/>
</dbReference>
<dbReference type="Proteomes" id="UP000580910">
    <property type="component" value="Unassembled WGS sequence"/>
</dbReference>
<dbReference type="InterPro" id="IPR036388">
    <property type="entry name" value="WH-like_DNA-bd_sf"/>
</dbReference>
<feature type="domain" description="PAS" evidence="1">
    <location>
        <begin position="119"/>
        <end position="189"/>
    </location>
</feature>